<accession>A0ABP0JDH9</accession>
<name>A0ABP0JDH9_9DINO</name>
<evidence type="ECO:0000256" key="1">
    <source>
        <dbReference type="SAM" id="Coils"/>
    </source>
</evidence>
<organism evidence="2 3">
    <name type="scientific">Durusdinium trenchii</name>
    <dbReference type="NCBI Taxonomy" id="1381693"/>
    <lineage>
        <taxon>Eukaryota</taxon>
        <taxon>Sar</taxon>
        <taxon>Alveolata</taxon>
        <taxon>Dinophyceae</taxon>
        <taxon>Suessiales</taxon>
        <taxon>Symbiodiniaceae</taxon>
        <taxon>Durusdinium</taxon>
    </lineage>
</organism>
<feature type="coiled-coil region" evidence="1">
    <location>
        <begin position="543"/>
        <end position="570"/>
    </location>
</feature>
<evidence type="ECO:0000313" key="3">
    <source>
        <dbReference type="Proteomes" id="UP001642484"/>
    </source>
</evidence>
<dbReference type="Proteomes" id="UP001642484">
    <property type="component" value="Unassembled WGS sequence"/>
</dbReference>
<comment type="caution">
    <text evidence="2">The sequence shown here is derived from an EMBL/GenBank/DDBJ whole genome shotgun (WGS) entry which is preliminary data.</text>
</comment>
<keyword evidence="1" id="KW-0175">Coiled coil</keyword>
<evidence type="ECO:0008006" key="4">
    <source>
        <dbReference type="Google" id="ProtNLM"/>
    </source>
</evidence>
<reference evidence="2 3" key="1">
    <citation type="submission" date="2024-02" db="EMBL/GenBank/DDBJ databases">
        <authorList>
            <person name="Chen Y."/>
            <person name="Shah S."/>
            <person name="Dougan E. K."/>
            <person name="Thang M."/>
            <person name="Chan C."/>
        </authorList>
    </citation>
    <scope>NUCLEOTIDE SEQUENCE [LARGE SCALE GENOMIC DNA]</scope>
</reference>
<sequence>MLQQPDLLAILQAWKMLCTGPFSSPKASYALLAFHKSIVDYSLLRLLWCGWATYVEAKARLTTGSSKATSLLKKLRNWCTLSHVFSDWQAATAKVKAAVCEEGLRCGRFAAGHWIRELEKADLSLVLLAWRFCHSEQVLYAKLQRLFASKERQVTDHSRLKAERSLRAASAAVLRSRRNTNYLLYFMAWRDAVDKHEEALQNSEAQHAAAYRQGACKAATLLQDEPCAPLTFRRGALLQLCWGAWRNSSAGKLLWTLRSVFRAHEAQSIVRTTFSAWKHECRTCQSLLRDEQSKVKFVRLCLAAAFFGWQLVSSASSFLRKVVQATADARCQAASVEVLSVVVKEWGVLTKEVRATPTQIKKAMLQQPDLFAILEAWKMLCAGSFASCSASCALLAFHKSVVDYSFLRLVWCGWATYVEARVHLMTRCSKATSLLEKFRRWTTLAQAFSNWQAVKAAGVLRSGRLATAEHWTRELEKADLSQVLLAWRFCHSEQVLYAKLQRLFASKERQVTDHSRLKAERSLRAASAAVLRSRRNTNYLLYFMAWRDAVDKHEEALQNSEAQHAAAYRQGACKAAKLLLENGQCFLQTFRGGALLRFCWGAWRNGYAGKLLRTLGSVFRAHEAQSKRWMVWVTLSAWKQECCKSSLLAEESVALVASTRLSKKYYFTAWQAATQRRVADESVEALSRQLAEGMQIAVACTSAALKQGYSLLLQHAWDAWIQALPRMLRLTTSGALSVPPLPLKTSWRREDLSLQRAMLLAWHSAAVVEVLPAKLAHEVRLQISPLRASWLREDLQFQRAILFAWHMAVLVVEYSSDLRLLQQRLTSAASHVFRVTTCQQAEQSEGWMRRILLCWRVSTLQRSQEQVRRLIGSLQAAEKVSESSWSSDQSRASQLVELRQVFNAWQRACMQGEQALEDERSFMLRELTRLQEESRHRAIDMLDVMTLSREAVALAAEVPQ</sequence>
<proteinExistence type="predicted"/>
<evidence type="ECO:0000313" key="2">
    <source>
        <dbReference type="EMBL" id="CAK9012449.1"/>
    </source>
</evidence>
<dbReference type="EMBL" id="CAXAMN010005113">
    <property type="protein sequence ID" value="CAK9012449.1"/>
    <property type="molecule type" value="Genomic_DNA"/>
</dbReference>
<protein>
    <recommendedName>
        <fullName evidence="4">Sfi1 spindle body domain-containing protein</fullName>
    </recommendedName>
</protein>
<keyword evidence="3" id="KW-1185">Reference proteome</keyword>
<gene>
    <name evidence="2" type="ORF">CCMP2556_LOCUS10856</name>
</gene>
<feature type="coiled-coil region" evidence="1">
    <location>
        <begin position="186"/>
        <end position="213"/>
    </location>
</feature>